<feature type="region of interest" description="Disordered" evidence="1">
    <location>
        <begin position="45"/>
        <end position="86"/>
    </location>
</feature>
<comment type="caution">
    <text evidence="2">The sequence shown here is derived from an EMBL/GenBank/DDBJ whole genome shotgun (WGS) entry which is preliminary data.</text>
</comment>
<sequence length="318" mass="33858">MSKFWDTCHWNLWVKGSSLPGVPLLHPCSQVRGQVRKRHCSGLIKGPDSQFEGGEEPKVNGPDARGRNFSGMNKEKDAQPWAPESDRVLPCQQPRRLPRQARFCPVHSPPACGFQCRKDLTCPEQGGAEARDDSVLAGSEWPYPDGNNQKTGQGRVNCQVYEDLKATEDQSNEPETDPTFDDSFGGRWGEDPVCTALLEPGLQPPNQAPQELGALGPPAEPLLSSGGAVSVQTPKTGREGAGGGEQNILPQGSGWHQMRSPGDSGAAEAELAECGRSGRSSGPGRGPSVCRGPLQTTRSLLESAGPRSCAFLGAGLAR</sequence>
<accession>A0AB34HEK9</accession>
<evidence type="ECO:0000313" key="3">
    <source>
        <dbReference type="Proteomes" id="UP001159641"/>
    </source>
</evidence>
<dbReference type="Proteomes" id="UP001159641">
    <property type="component" value="Unassembled WGS sequence"/>
</dbReference>
<evidence type="ECO:0000313" key="2">
    <source>
        <dbReference type="EMBL" id="KAJ8791297.1"/>
    </source>
</evidence>
<feature type="region of interest" description="Disordered" evidence="1">
    <location>
        <begin position="136"/>
        <end position="294"/>
    </location>
</feature>
<dbReference type="EMBL" id="JAIQCJ010001301">
    <property type="protein sequence ID" value="KAJ8791297.1"/>
    <property type="molecule type" value="Genomic_DNA"/>
</dbReference>
<organism evidence="2 3">
    <name type="scientific">Eschrichtius robustus</name>
    <name type="common">California gray whale</name>
    <name type="synonym">Eschrichtius gibbosus</name>
    <dbReference type="NCBI Taxonomy" id="9764"/>
    <lineage>
        <taxon>Eukaryota</taxon>
        <taxon>Metazoa</taxon>
        <taxon>Chordata</taxon>
        <taxon>Craniata</taxon>
        <taxon>Vertebrata</taxon>
        <taxon>Euteleostomi</taxon>
        <taxon>Mammalia</taxon>
        <taxon>Eutheria</taxon>
        <taxon>Laurasiatheria</taxon>
        <taxon>Artiodactyla</taxon>
        <taxon>Whippomorpha</taxon>
        <taxon>Cetacea</taxon>
        <taxon>Mysticeti</taxon>
        <taxon>Eschrichtiidae</taxon>
        <taxon>Eschrichtius</taxon>
    </lineage>
</organism>
<name>A0AB34HEK9_ESCRO</name>
<proteinExistence type="predicted"/>
<evidence type="ECO:0000256" key="1">
    <source>
        <dbReference type="SAM" id="MobiDB-lite"/>
    </source>
</evidence>
<feature type="compositionally biased region" description="Acidic residues" evidence="1">
    <location>
        <begin position="170"/>
        <end position="180"/>
    </location>
</feature>
<reference evidence="2 3" key="1">
    <citation type="submission" date="2022-11" db="EMBL/GenBank/DDBJ databases">
        <title>Whole genome sequence of Eschrichtius robustus ER-17-0199.</title>
        <authorList>
            <person name="Bruniche-Olsen A."/>
            <person name="Black A.N."/>
            <person name="Fields C.J."/>
            <person name="Walden K."/>
            <person name="Dewoody J.A."/>
        </authorList>
    </citation>
    <scope>NUCLEOTIDE SEQUENCE [LARGE SCALE GENOMIC DNA]</scope>
    <source>
        <strain evidence="2">ER-17-0199</strain>
        <tissue evidence="2">Blubber</tissue>
    </source>
</reference>
<keyword evidence="3" id="KW-1185">Reference proteome</keyword>
<gene>
    <name evidence="2" type="ORF">J1605_004344</name>
</gene>
<protein>
    <submittedName>
        <fullName evidence="2">Uncharacterized protein</fullName>
    </submittedName>
</protein>
<feature type="compositionally biased region" description="Low complexity" evidence="1">
    <location>
        <begin position="211"/>
        <end position="227"/>
    </location>
</feature>
<feature type="compositionally biased region" description="Low complexity" evidence="1">
    <location>
        <begin position="274"/>
        <end position="293"/>
    </location>
</feature>
<dbReference type="AlphaFoldDB" id="A0AB34HEK9"/>
<feature type="compositionally biased region" description="Polar residues" evidence="1">
    <location>
        <begin position="146"/>
        <end position="156"/>
    </location>
</feature>